<proteinExistence type="predicted"/>
<reference evidence="2 3" key="1">
    <citation type="submission" date="2022-10" db="EMBL/GenBank/DDBJ databases">
        <title>Pararhodobacter sp. nov., isolated from marine algae.</title>
        <authorList>
            <person name="Choi B.J."/>
            <person name="Kim J.M."/>
            <person name="Lee J.K."/>
            <person name="Choi D.G."/>
            <person name="Jeon C.O."/>
        </authorList>
    </citation>
    <scope>NUCLEOTIDE SEQUENCE [LARGE SCALE GENOMIC DNA]</scope>
    <source>
        <strain evidence="2 3">ZQ420</strain>
    </source>
</reference>
<feature type="signal peptide" evidence="1">
    <location>
        <begin position="1"/>
        <end position="31"/>
    </location>
</feature>
<dbReference type="RefSeq" id="WP_264505998.1">
    <property type="nucleotide sequence ID" value="NZ_JAPDFL010000001.1"/>
</dbReference>
<dbReference type="EMBL" id="JAPDFL010000001">
    <property type="protein sequence ID" value="MCW1933049.1"/>
    <property type="molecule type" value="Genomic_DNA"/>
</dbReference>
<evidence type="ECO:0000256" key="1">
    <source>
        <dbReference type="SAM" id="SignalP"/>
    </source>
</evidence>
<dbReference type="Proteomes" id="UP001208938">
    <property type="component" value="Unassembled WGS sequence"/>
</dbReference>
<keyword evidence="1" id="KW-0732">Signal</keyword>
<organism evidence="2 3">
    <name type="scientific">Pararhodobacter zhoushanensis</name>
    <dbReference type="NCBI Taxonomy" id="2479545"/>
    <lineage>
        <taxon>Bacteria</taxon>
        <taxon>Pseudomonadati</taxon>
        <taxon>Pseudomonadota</taxon>
        <taxon>Alphaproteobacteria</taxon>
        <taxon>Rhodobacterales</taxon>
        <taxon>Paracoccaceae</taxon>
        <taxon>Pararhodobacter</taxon>
    </lineage>
</organism>
<keyword evidence="3" id="KW-1185">Reference proteome</keyword>
<accession>A0ABT3GZT2</accession>
<dbReference type="InterPro" id="IPR010412">
    <property type="entry name" value="DUF1007"/>
</dbReference>
<sequence length="228" mass="24177">MRVGYQSAMHRNLSPFACVALLGLAPLRAVAHPHEFIDTTLTLRVDAGGALAAVGFVWAWDDFTSMLILADQGMDGDGDGVLGDDEIAALSDLYSHWPPEFDGHFYLHHANTPVALGGPQGVQAAYRDGQLIVSFERALVAPVAADSLTLQVYDPSYYSFYALTGAPVIEGRSDCRIATQAPDVEAAQQLYEQAMGSLTEADLMSGANEPQVGGAFADTVSITCAAQP</sequence>
<dbReference type="Pfam" id="PF06226">
    <property type="entry name" value="DUF1007"/>
    <property type="match status" value="1"/>
</dbReference>
<comment type="caution">
    <text evidence="2">The sequence shown here is derived from an EMBL/GenBank/DDBJ whole genome shotgun (WGS) entry which is preliminary data.</text>
</comment>
<protein>
    <submittedName>
        <fullName evidence="2">DUF1007 family protein</fullName>
    </submittedName>
</protein>
<evidence type="ECO:0000313" key="3">
    <source>
        <dbReference type="Proteomes" id="UP001208938"/>
    </source>
</evidence>
<evidence type="ECO:0000313" key="2">
    <source>
        <dbReference type="EMBL" id="MCW1933049.1"/>
    </source>
</evidence>
<feature type="chain" id="PRO_5045368780" evidence="1">
    <location>
        <begin position="32"/>
        <end position="228"/>
    </location>
</feature>
<gene>
    <name evidence="2" type="ORF">OKW52_12480</name>
</gene>
<name>A0ABT3GZT2_9RHOB</name>